<name>A0A0W0G8S6_MONRR</name>
<dbReference type="Proteomes" id="UP000054988">
    <property type="component" value="Unassembled WGS sequence"/>
</dbReference>
<protein>
    <submittedName>
        <fullName evidence="2">Uncharacterized protein</fullName>
    </submittedName>
</protein>
<accession>A0A0W0G8S6</accession>
<feature type="region of interest" description="Disordered" evidence="1">
    <location>
        <begin position="1"/>
        <end position="43"/>
    </location>
</feature>
<evidence type="ECO:0000256" key="1">
    <source>
        <dbReference type="SAM" id="MobiDB-lite"/>
    </source>
</evidence>
<sequence length="160" mass="17835">MKHHGYKEDIHESSSEEEEDEDGGSSEEENHEGSSKENEDLYGIPVNLSEVKSQILAGATSFERPDDDSIVGKQLSHMIDALKASFAGSGKAEIMVPLIIMHQVRRDNSLDDSDTDSKFDFERIPRRIFWESLNWLRQLIDSGPGNSELPETQSESGASP</sequence>
<feature type="compositionally biased region" description="Basic and acidic residues" evidence="1">
    <location>
        <begin position="1"/>
        <end position="14"/>
    </location>
</feature>
<dbReference type="AlphaFoldDB" id="A0A0W0G8S6"/>
<feature type="compositionally biased region" description="Acidic residues" evidence="1">
    <location>
        <begin position="15"/>
        <end position="30"/>
    </location>
</feature>
<gene>
    <name evidence="2" type="ORF">WG66_2466</name>
</gene>
<comment type="caution">
    <text evidence="2">The sequence shown here is derived from an EMBL/GenBank/DDBJ whole genome shotgun (WGS) entry which is preliminary data.</text>
</comment>
<organism evidence="2 3">
    <name type="scientific">Moniliophthora roreri</name>
    <name type="common">Frosty pod rot fungus</name>
    <name type="synonym">Monilia roreri</name>
    <dbReference type="NCBI Taxonomy" id="221103"/>
    <lineage>
        <taxon>Eukaryota</taxon>
        <taxon>Fungi</taxon>
        <taxon>Dikarya</taxon>
        <taxon>Basidiomycota</taxon>
        <taxon>Agaricomycotina</taxon>
        <taxon>Agaricomycetes</taxon>
        <taxon>Agaricomycetidae</taxon>
        <taxon>Agaricales</taxon>
        <taxon>Marasmiineae</taxon>
        <taxon>Marasmiaceae</taxon>
        <taxon>Moniliophthora</taxon>
    </lineage>
</organism>
<evidence type="ECO:0000313" key="3">
    <source>
        <dbReference type="Proteomes" id="UP000054988"/>
    </source>
</evidence>
<feature type="compositionally biased region" description="Polar residues" evidence="1">
    <location>
        <begin position="149"/>
        <end position="160"/>
    </location>
</feature>
<evidence type="ECO:0000313" key="2">
    <source>
        <dbReference type="EMBL" id="KTB44958.1"/>
    </source>
</evidence>
<reference evidence="2 3" key="1">
    <citation type="submission" date="2015-12" db="EMBL/GenBank/DDBJ databases">
        <title>Draft genome sequence of Moniliophthora roreri, the causal agent of frosty pod rot of cacao.</title>
        <authorList>
            <person name="Aime M.C."/>
            <person name="Diaz-Valderrama J.R."/>
            <person name="Kijpornyongpan T."/>
            <person name="Phillips-Mora W."/>
        </authorList>
    </citation>
    <scope>NUCLEOTIDE SEQUENCE [LARGE SCALE GENOMIC DNA]</scope>
    <source>
        <strain evidence="2 3">MCA 2952</strain>
    </source>
</reference>
<feature type="region of interest" description="Disordered" evidence="1">
    <location>
        <begin position="141"/>
        <end position="160"/>
    </location>
</feature>
<proteinExistence type="predicted"/>
<dbReference type="EMBL" id="LATX01000816">
    <property type="protein sequence ID" value="KTB44958.1"/>
    <property type="molecule type" value="Genomic_DNA"/>
</dbReference>